<feature type="compositionally biased region" description="Polar residues" evidence="1">
    <location>
        <begin position="299"/>
        <end position="320"/>
    </location>
</feature>
<proteinExistence type="predicted"/>
<organism evidence="2 3">
    <name type="scientific">Paramuricea clavata</name>
    <name type="common">Red gorgonian</name>
    <name type="synonym">Violescent sea-whip</name>
    <dbReference type="NCBI Taxonomy" id="317549"/>
    <lineage>
        <taxon>Eukaryota</taxon>
        <taxon>Metazoa</taxon>
        <taxon>Cnidaria</taxon>
        <taxon>Anthozoa</taxon>
        <taxon>Octocorallia</taxon>
        <taxon>Malacalcyonacea</taxon>
        <taxon>Plexauridae</taxon>
        <taxon>Paramuricea</taxon>
    </lineage>
</organism>
<accession>A0A7D9J736</accession>
<protein>
    <submittedName>
        <fullName evidence="2">Uncharacterized protein</fullName>
    </submittedName>
</protein>
<dbReference type="EMBL" id="CACRXK020012559">
    <property type="protein sequence ID" value="CAB4023562.1"/>
    <property type="molecule type" value="Genomic_DNA"/>
</dbReference>
<keyword evidence="3" id="KW-1185">Reference proteome</keyword>
<dbReference type="Proteomes" id="UP001152795">
    <property type="component" value="Unassembled WGS sequence"/>
</dbReference>
<evidence type="ECO:0000313" key="3">
    <source>
        <dbReference type="Proteomes" id="UP001152795"/>
    </source>
</evidence>
<comment type="caution">
    <text evidence="2">The sequence shown here is derived from an EMBL/GenBank/DDBJ whole genome shotgun (WGS) entry which is preliminary data.</text>
</comment>
<feature type="compositionally biased region" description="Basic residues" evidence="1">
    <location>
        <begin position="339"/>
        <end position="353"/>
    </location>
</feature>
<feature type="region of interest" description="Disordered" evidence="1">
    <location>
        <begin position="1"/>
        <end position="28"/>
    </location>
</feature>
<name>A0A7D9J736_PARCT</name>
<evidence type="ECO:0000313" key="2">
    <source>
        <dbReference type="EMBL" id="CAB4023562.1"/>
    </source>
</evidence>
<gene>
    <name evidence="2" type="ORF">PACLA_8A062180</name>
</gene>
<evidence type="ECO:0000256" key="1">
    <source>
        <dbReference type="SAM" id="MobiDB-lite"/>
    </source>
</evidence>
<feature type="region of interest" description="Disordered" evidence="1">
    <location>
        <begin position="297"/>
        <end position="353"/>
    </location>
</feature>
<dbReference type="AlphaFoldDB" id="A0A7D9J736"/>
<dbReference type="PANTHER" id="PTHR34239">
    <property type="entry name" value="APPLE DOMAIN-CONTAINING PROTEIN"/>
    <property type="match status" value="1"/>
</dbReference>
<dbReference type="OrthoDB" id="5982517at2759"/>
<dbReference type="PANTHER" id="PTHR34239:SF2">
    <property type="entry name" value="TRANSPOSABLE ELEMENT P TRANSPOSASE_THAP9 CONSERVED DOMAIN-CONTAINING PROTEIN"/>
    <property type="match status" value="1"/>
</dbReference>
<reference evidence="2" key="1">
    <citation type="submission" date="2020-04" db="EMBL/GenBank/DDBJ databases">
        <authorList>
            <person name="Alioto T."/>
            <person name="Alioto T."/>
            <person name="Gomez Garrido J."/>
        </authorList>
    </citation>
    <scope>NUCLEOTIDE SEQUENCE</scope>
    <source>
        <strain evidence="2">A484AB</strain>
    </source>
</reference>
<feature type="compositionally biased region" description="Basic and acidic residues" evidence="1">
    <location>
        <begin position="328"/>
        <end position="338"/>
    </location>
</feature>
<sequence>MADGNAPVERRQREASSSPGPVGDTVSPLAEFMEEMREFKASMASEMASVRGEINNFTSTFDDSTFDDELRLDIDEGQGSDSETVSTCLDTKVERLLKETSKTKSSEDLTTSSDSLLTTIAQELDVSEQMGAAVQERLASIVEGLLSTKLSDEKWREKVGKYPRPQNLENLRTPRVNPLIWNQLSAGVRTNDAKQQRTQHALVGAIVAMTQAADHVLKSGNPDATLITSLTDGIAMATQCQHDINQARRIAMKQDMHTDFQALCNVPIPSGEFLFGDLSKHTKDIADANKLAKKVRPYQTATARSRQSSSGTYSRFSTGQYRRGHPYQRRENIFDRGRFHNAKKKRGGAAKKQ</sequence>